<name>A0A212T5B8_9MICO</name>
<evidence type="ECO:0000256" key="2">
    <source>
        <dbReference type="SAM" id="Phobius"/>
    </source>
</evidence>
<organism evidence="3 4">
    <name type="scientific">Kytococcus aerolatus</name>
    <dbReference type="NCBI Taxonomy" id="592308"/>
    <lineage>
        <taxon>Bacteria</taxon>
        <taxon>Bacillati</taxon>
        <taxon>Actinomycetota</taxon>
        <taxon>Actinomycetes</taxon>
        <taxon>Micrococcales</taxon>
        <taxon>Kytococcaceae</taxon>
        <taxon>Kytococcus</taxon>
    </lineage>
</organism>
<dbReference type="Proteomes" id="UP000198122">
    <property type="component" value="Unassembled WGS sequence"/>
</dbReference>
<dbReference type="GO" id="GO:0015385">
    <property type="term" value="F:sodium:proton antiporter activity"/>
    <property type="evidence" value="ECO:0007669"/>
    <property type="project" value="TreeGrafter"/>
</dbReference>
<feature type="transmembrane region" description="Helical" evidence="2">
    <location>
        <begin position="65"/>
        <end position="87"/>
    </location>
</feature>
<evidence type="ECO:0000313" key="4">
    <source>
        <dbReference type="Proteomes" id="UP000198122"/>
    </source>
</evidence>
<dbReference type="InterPro" id="IPR005133">
    <property type="entry name" value="PhaG_MnhG_YufB"/>
</dbReference>
<feature type="transmembrane region" description="Helical" evidence="2">
    <location>
        <begin position="12"/>
        <end position="31"/>
    </location>
</feature>
<keyword evidence="4" id="KW-1185">Reference proteome</keyword>
<evidence type="ECO:0000313" key="3">
    <source>
        <dbReference type="EMBL" id="SNC61021.1"/>
    </source>
</evidence>
<protein>
    <submittedName>
        <fullName evidence="3">Multisubunit sodium/proton antiporter, MrpG subunit</fullName>
    </submittedName>
</protein>
<keyword evidence="2" id="KW-1133">Transmembrane helix</keyword>
<dbReference type="EMBL" id="FYEZ01000001">
    <property type="protein sequence ID" value="SNC61021.1"/>
    <property type="molecule type" value="Genomic_DNA"/>
</dbReference>
<dbReference type="PANTHER" id="PTHR34703">
    <property type="entry name" value="ANTIPORTER SUBUNIT MNHG2-RELATED"/>
    <property type="match status" value="1"/>
</dbReference>
<gene>
    <name evidence="3" type="ORF">SAMN05445756_0397</name>
</gene>
<dbReference type="PANTHER" id="PTHR34703:SF1">
    <property type="entry name" value="ANTIPORTER SUBUNIT MNHG2-RELATED"/>
    <property type="match status" value="1"/>
</dbReference>
<dbReference type="RefSeq" id="WP_407656016.1">
    <property type="nucleotide sequence ID" value="NZ_FYEZ01000001.1"/>
</dbReference>
<evidence type="ECO:0000256" key="1">
    <source>
        <dbReference type="ARBA" id="ARBA00008404"/>
    </source>
</evidence>
<reference evidence="3 4" key="1">
    <citation type="submission" date="2017-06" db="EMBL/GenBank/DDBJ databases">
        <authorList>
            <person name="Kim H.J."/>
            <person name="Triplett B.A."/>
        </authorList>
    </citation>
    <scope>NUCLEOTIDE SEQUENCE [LARGE SCALE GENOMIC DNA]</scope>
    <source>
        <strain evidence="3 4">DSM 22179</strain>
    </source>
</reference>
<proteinExistence type="inferred from homology"/>
<keyword evidence="2" id="KW-0812">Transmembrane</keyword>
<accession>A0A212T5B8</accession>
<keyword evidence="2" id="KW-0472">Membrane</keyword>
<dbReference type="AlphaFoldDB" id="A0A212T5B8"/>
<dbReference type="NCBIfam" id="NF009314">
    <property type="entry name" value="PRK12674.1-2"/>
    <property type="match status" value="1"/>
</dbReference>
<dbReference type="NCBIfam" id="TIGR01300">
    <property type="entry name" value="CPA3_mnhG_phaG"/>
    <property type="match status" value="1"/>
</dbReference>
<comment type="similarity">
    <text evidence="1">Belongs to the CPA3 antiporters (TC 2.A.63) subunit G family.</text>
</comment>
<sequence>MIEIVETTGGVLMLLGSLTSLLAAVGLLRFPDLLTRMHAATKPQSLGLILLAAGLGCVLRDPWVWVLLTLVVLFQFLTVPVAAHMVGRGSLRTGQVRLPVHRDPADRHD</sequence>
<dbReference type="Pfam" id="PF03334">
    <property type="entry name" value="PhaG_MnhG_YufB"/>
    <property type="match status" value="1"/>
</dbReference>